<feature type="chain" id="PRO_5003940749" description="Lipoprotein" evidence="2">
    <location>
        <begin position="23"/>
        <end position="76"/>
    </location>
</feature>
<evidence type="ECO:0000313" key="3">
    <source>
        <dbReference type="EMBL" id="AGA27869.1"/>
    </source>
</evidence>
<keyword evidence="4" id="KW-1185">Reference proteome</keyword>
<proteinExistence type="predicted"/>
<dbReference type="PROSITE" id="PS51257">
    <property type="entry name" value="PROKAR_LIPOPROTEIN"/>
    <property type="match status" value="1"/>
</dbReference>
<evidence type="ECO:0008006" key="5">
    <source>
        <dbReference type="Google" id="ProtNLM"/>
    </source>
</evidence>
<dbReference type="KEGG" id="saci:Sinac_3620"/>
<feature type="signal peptide" evidence="2">
    <location>
        <begin position="1"/>
        <end position="22"/>
    </location>
</feature>
<sequence length="76" mass="8158">MQRQSRRVAFLSCGLISGSMSAVLMLGGCGGAAPAESATVQPAPKNRIEGIQRIGENNKKHKADIQKGVKKRRPNR</sequence>
<dbReference type="EMBL" id="CP003364">
    <property type="protein sequence ID" value="AGA27869.1"/>
    <property type="molecule type" value="Genomic_DNA"/>
</dbReference>
<dbReference type="AlphaFoldDB" id="L0DET9"/>
<accession>L0DET9</accession>
<evidence type="ECO:0000256" key="1">
    <source>
        <dbReference type="SAM" id="MobiDB-lite"/>
    </source>
</evidence>
<dbReference type="HOGENOM" id="CLU_2652503_0_0_0"/>
<evidence type="ECO:0000256" key="2">
    <source>
        <dbReference type="SAM" id="SignalP"/>
    </source>
</evidence>
<organism evidence="3 4">
    <name type="scientific">Singulisphaera acidiphila (strain ATCC BAA-1392 / DSM 18658 / VKM B-2454 / MOB10)</name>
    <dbReference type="NCBI Taxonomy" id="886293"/>
    <lineage>
        <taxon>Bacteria</taxon>
        <taxon>Pseudomonadati</taxon>
        <taxon>Planctomycetota</taxon>
        <taxon>Planctomycetia</taxon>
        <taxon>Isosphaerales</taxon>
        <taxon>Isosphaeraceae</taxon>
        <taxon>Singulisphaera</taxon>
    </lineage>
</organism>
<gene>
    <name evidence="3" type="ordered locus">Sinac_3620</name>
</gene>
<name>L0DET9_SINAD</name>
<feature type="region of interest" description="Disordered" evidence="1">
    <location>
        <begin position="51"/>
        <end position="76"/>
    </location>
</feature>
<evidence type="ECO:0000313" key="4">
    <source>
        <dbReference type="Proteomes" id="UP000010798"/>
    </source>
</evidence>
<keyword evidence="2" id="KW-0732">Signal</keyword>
<dbReference type="Proteomes" id="UP000010798">
    <property type="component" value="Chromosome"/>
</dbReference>
<reference evidence="3 4" key="1">
    <citation type="submission" date="2012-02" db="EMBL/GenBank/DDBJ databases">
        <title>Complete sequence of chromosome of Singulisphaera acidiphila DSM 18658.</title>
        <authorList>
            <consortium name="US DOE Joint Genome Institute (JGI-PGF)"/>
            <person name="Lucas S."/>
            <person name="Copeland A."/>
            <person name="Lapidus A."/>
            <person name="Glavina del Rio T."/>
            <person name="Dalin E."/>
            <person name="Tice H."/>
            <person name="Bruce D."/>
            <person name="Goodwin L."/>
            <person name="Pitluck S."/>
            <person name="Peters L."/>
            <person name="Ovchinnikova G."/>
            <person name="Chertkov O."/>
            <person name="Kyrpides N."/>
            <person name="Mavromatis K."/>
            <person name="Ivanova N."/>
            <person name="Brettin T."/>
            <person name="Detter J.C."/>
            <person name="Han C."/>
            <person name="Larimer F."/>
            <person name="Land M."/>
            <person name="Hauser L."/>
            <person name="Markowitz V."/>
            <person name="Cheng J.-F."/>
            <person name="Hugenholtz P."/>
            <person name="Woyke T."/>
            <person name="Wu D."/>
            <person name="Tindall B."/>
            <person name="Pomrenke H."/>
            <person name="Brambilla E."/>
            <person name="Klenk H.-P."/>
            <person name="Eisen J.A."/>
        </authorList>
    </citation>
    <scope>NUCLEOTIDE SEQUENCE [LARGE SCALE GENOMIC DNA]</scope>
    <source>
        <strain evidence="4">ATCC BAA-1392 / DSM 18658 / VKM B-2454 / MOB10</strain>
    </source>
</reference>
<protein>
    <recommendedName>
        <fullName evidence="5">Lipoprotein</fullName>
    </recommendedName>
</protein>